<dbReference type="PANTHER" id="PTHR43710">
    <property type="entry name" value="2-HYDROXYACYL-COA LYASE"/>
    <property type="match status" value="1"/>
</dbReference>
<dbReference type="EC" id="1.2.7.8" evidence="3 14"/>
<feature type="binding site" evidence="15">
    <location>
        <position position="560"/>
    </location>
    <ligand>
        <name>[4Fe-4S] cluster</name>
        <dbReference type="ChEBI" id="CHEBI:49883"/>
        <label>1</label>
    </ligand>
</feature>
<keyword evidence="6 14" id="KW-0004">4Fe-4S</keyword>
<evidence type="ECO:0000256" key="5">
    <source>
        <dbReference type="ARBA" id="ARBA00022448"/>
    </source>
</evidence>
<feature type="domain" description="4Fe-4S ferredoxin-type" evidence="16">
    <location>
        <begin position="548"/>
        <end position="576"/>
    </location>
</feature>
<evidence type="ECO:0000256" key="13">
    <source>
        <dbReference type="ARBA" id="ARBA00048332"/>
    </source>
</evidence>
<evidence type="ECO:0000256" key="12">
    <source>
        <dbReference type="ARBA" id="ARBA00030514"/>
    </source>
</evidence>
<dbReference type="NCBIfam" id="TIGR03336">
    <property type="entry name" value="IOR_alpha"/>
    <property type="match status" value="1"/>
</dbReference>
<dbReference type="GO" id="GO:0030976">
    <property type="term" value="F:thiamine pyrophosphate binding"/>
    <property type="evidence" value="ECO:0007669"/>
    <property type="project" value="InterPro"/>
</dbReference>
<protein>
    <recommendedName>
        <fullName evidence="4 14">Indolepyruvate oxidoreductase subunit IorA</fullName>
        <shortName evidence="14">IOR</shortName>
        <ecNumber evidence="3 14">1.2.7.8</ecNumber>
    </recommendedName>
    <alternativeName>
        <fullName evidence="12 14">Indolepyruvate ferredoxin oxidoreductase subunit alpha</fullName>
    </alternativeName>
</protein>
<feature type="binding site" evidence="15">
    <location>
        <position position="568"/>
    </location>
    <ligand>
        <name>[4Fe-4S] cluster</name>
        <dbReference type="ChEBI" id="CHEBI:49883"/>
        <label>2</label>
    </ligand>
</feature>
<sequence length="606" mass="65507">MAETKIMLGNEAIARGAYEAGVKVSAAYPGTPSTEISENIVQYKEIYAEWSPNEKVAMEVAIGASISGVRAMASMKHVGVNVAADPLYTVSYIGSTGGLVLVAADDPGLYSSQNEQDTRCVARAAQVPVLEPSDSQEAKDFVKFAFDMSEKYDTPVIVRVTTRLSHSQGIVTLEERKEVEDKVYERNIRKNVMMPGNAKLRHLEVEKRTNNLIQDGCEFSINKVEMNDTKIGVITSGIPYQYVKEALPEASVLKLGIVHPLPRKLIEEFAAKVDTLYIVEELDPVIEEQVKSWGIKAIGKEIFTVQGEYSANLLRKAISGTTINLDPPPHGHGKGHGVAEQEAVQPETVNLDPPPQDIPARPPILCPGCPHRSVYSVLGKLKIHAAGDIGCYTLGAVAPLNVVDTTICMGASISSLHGMEKAKGKDYIKNWVAVIGDSTFMHTGINSLMNMAYNKGTGTVMILDNSTTGMTGHQDHAATGKTLQGEETPIISIPALCKAMGIQHVIEVNAFDLPELERVIKEETQRDEISVIITKSPCVLLSKAPVKVQYTTVPEKCKNCGLCLKPGCPAITKNENGVITINDTMCNGCGLCMSLCKFGAIEKVGE</sequence>
<comment type="cofactor">
    <cofactor evidence="14 15">
        <name>[4Fe-4S] cluster</name>
        <dbReference type="ChEBI" id="CHEBI:49883"/>
    </cofactor>
    <text evidence="14 15">Binds 2 [4Fe-4S] clusters. In this family the first cluster has a non-standard and varying [4Fe-4S] binding motif CX(2)CX(2)CX(4-5)CP.</text>
</comment>
<evidence type="ECO:0000256" key="6">
    <source>
        <dbReference type="ARBA" id="ARBA00022485"/>
    </source>
</evidence>
<feature type="binding site" evidence="15">
    <location>
        <position position="589"/>
    </location>
    <ligand>
        <name>[4Fe-4S] cluster</name>
        <dbReference type="ChEBI" id="CHEBI:49883"/>
        <label>2</label>
    </ligand>
</feature>
<dbReference type="SUPFAM" id="SSF52518">
    <property type="entry name" value="Thiamin diphosphate-binding fold (THDP-binding)"/>
    <property type="match status" value="2"/>
</dbReference>
<name>A0A1I6LFE1_9FIRM</name>
<keyword evidence="7 14" id="KW-0479">Metal-binding</keyword>
<proteinExistence type="predicted"/>
<feature type="binding site" evidence="15">
    <location>
        <position position="586"/>
    </location>
    <ligand>
        <name>[4Fe-4S] cluster</name>
        <dbReference type="ChEBI" id="CHEBI:49883"/>
        <label>2</label>
    </ligand>
</feature>
<keyword evidence="8 14" id="KW-0249">Electron transport</keyword>
<keyword evidence="18" id="KW-1185">Reference proteome</keyword>
<dbReference type="InterPro" id="IPR045025">
    <property type="entry name" value="HACL1-like"/>
</dbReference>
<evidence type="ECO:0000256" key="8">
    <source>
        <dbReference type="ARBA" id="ARBA00022982"/>
    </source>
</evidence>
<dbReference type="GO" id="GO:0051539">
    <property type="term" value="F:4 iron, 4 sulfur cluster binding"/>
    <property type="evidence" value="ECO:0007669"/>
    <property type="project" value="UniProtKB-UniRule"/>
</dbReference>
<dbReference type="CDD" id="cd07034">
    <property type="entry name" value="TPP_PYR_PFOR_IOR-alpha_like"/>
    <property type="match status" value="1"/>
</dbReference>
<dbReference type="Gene3D" id="3.40.50.970">
    <property type="match status" value="2"/>
</dbReference>
<comment type="function">
    <text evidence="1 14">Catalyzes the ferredoxin-dependent oxidative decarboxylation of arylpyruvates.</text>
</comment>
<dbReference type="FunFam" id="3.40.50.970:FF:000039">
    <property type="entry name" value="Indolepyruvate oxidoreductase subunit IorA"/>
    <property type="match status" value="1"/>
</dbReference>
<organism evidence="17 18">
    <name type="scientific">Anaeromicropila populeti</name>
    <dbReference type="NCBI Taxonomy" id="37658"/>
    <lineage>
        <taxon>Bacteria</taxon>
        <taxon>Bacillati</taxon>
        <taxon>Bacillota</taxon>
        <taxon>Clostridia</taxon>
        <taxon>Lachnospirales</taxon>
        <taxon>Lachnospiraceae</taxon>
        <taxon>Anaeromicropila</taxon>
    </lineage>
</organism>
<dbReference type="RefSeq" id="WP_092563151.1">
    <property type="nucleotide sequence ID" value="NZ_FOYZ01000016.1"/>
</dbReference>
<dbReference type="AlphaFoldDB" id="A0A1I6LFE1"/>
<dbReference type="InterPro" id="IPR011766">
    <property type="entry name" value="TPP_enzyme_TPP-bd"/>
</dbReference>
<dbReference type="GO" id="GO:0043805">
    <property type="term" value="F:indolepyruvate ferredoxin oxidoreductase activity"/>
    <property type="evidence" value="ECO:0007669"/>
    <property type="project" value="UniProtKB-UniRule"/>
</dbReference>
<dbReference type="InterPro" id="IPR002880">
    <property type="entry name" value="Pyrv_Fd/Flavodoxin_OxRdtase_N"/>
</dbReference>
<evidence type="ECO:0000256" key="11">
    <source>
        <dbReference type="ARBA" id="ARBA00023014"/>
    </source>
</evidence>
<evidence type="ECO:0000259" key="16">
    <source>
        <dbReference type="PROSITE" id="PS51379"/>
    </source>
</evidence>
<dbReference type="Pfam" id="PF01855">
    <property type="entry name" value="POR_N"/>
    <property type="match status" value="1"/>
</dbReference>
<keyword evidence="9 14" id="KW-0560">Oxidoreductase</keyword>
<gene>
    <name evidence="17" type="ORF">SAMN05661086_03255</name>
</gene>
<evidence type="ECO:0000256" key="7">
    <source>
        <dbReference type="ARBA" id="ARBA00022723"/>
    </source>
</evidence>
<dbReference type="CDD" id="cd02008">
    <property type="entry name" value="TPP_IOR_alpha"/>
    <property type="match status" value="1"/>
</dbReference>
<dbReference type="PANTHER" id="PTHR43710:SF5">
    <property type="entry name" value="INDOLEPYRUVATE FERREDOXIN OXIDOREDUCTASE ALPHA SUBUNIT"/>
    <property type="match status" value="1"/>
</dbReference>
<evidence type="ECO:0000256" key="15">
    <source>
        <dbReference type="PIRSR" id="PIRSR006439-50"/>
    </source>
</evidence>
<evidence type="ECO:0000256" key="4">
    <source>
        <dbReference type="ARBA" id="ARBA00017710"/>
    </source>
</evidence>
<reference evidence="17 18" key="1">
    <citation type="submission" date="2016-10" db="EMBL/GenBank/DDBJ databases">
        <authorList>
            <person name="de Groot N.N."/>
        </authorList>
    </citation>
    <scope>NUCLEOTIDE SEQUENCE [LARGE SCALE GENOMIC DNA]</scope>
    <source>
        <strain evidence="17 18">743A</strain>
    </source>
</reference>
<feature type="binding site" evidence="15">
    <location>
        <position position="563"/>
    </location>
    <ligand>
        <name>[4Fe-4S] cluster</name>
        <dbReference type="ChEBI" id="CHEBI:49883"/>
        <label>1</label>
    </ligand>
</feature>
<dbReference type="STRING" id="37658.SAMN05661086_03255"/>
<evidence type="ECO:0000256" key="14">
    <source>
        <dbReference type="PIRNR" id="PIRNR006439"/>
    </source>
</evidence>
<dbReference type="InterPro" id="IPR009014">
    <property type="entry name" value="Transketo_C/PFOR_II"/>
</dbReference>
<keyword evidence="17" id="KW-0670">Pyruvate</keyword>
<comment type="catalytic activity">
    <reaction evidence="13 14">
        <text>indole-3-pyruvate + 2 oxidized [2Fe-2S]-[ferredoxin] + CoA = (indol-3-yl)acetyl-CoA + 2 reduced [2Fe-2S]-[ferredoxin] + CO2 + H(+)</text>
        <dbReference type="Rhea" id="RHEA:12645"/>
        <dbReference type="Rhea" id="RHEA-COMP:10000"/>
        <dbReference type="Rhea" id="RHEA-COMP:10001"/>
        <dbReference type="ChEBI" id="CHEBI:15378"/>
        <dbReference type="ChEBI" id="CHEBI:16526"/>
        <dbReference type="ChEBI" id="CHEBI:17640"/>
        <dbReference type="ChEBI" id="CHEBI:33737"/>
        <dbReference type="ChEBI" id="CHEBI:33738"/>
        <dbReference type="ChEBI" id="CHEBI:57271"/>
        <dbReference type="ChEBI" id="CHEBI:57287"/>
        <dbReference type="EC" id="1.2.7.8"/>
    </reaction>
</comment>
<feature type="binding site" evidence="15">
    <location>
        <position position="592"/>
    </location>
    <ligand>
        <name>[4Fe-4S] cluster</name>
        <dbReference type="ChEBI" id="CHEBI:49883"/>
        <label>2</label>
    </ligand>
</feature>
<dbReference type="PIRSF" id="PIRSF006439">
    <property type="entry name" value="Indolepyruvate_ferr_oxidored"/>
    <property type="match status" value="1"/>
</dbReference>
<evidence type="ECO:0000256" key="1">
    <source>
        <dbReference type="ARBA" id="ARBA00002995"/>
    </source>
</evidence>
<evidence type="ECO:0000313" key="17">
    <source>
        <dbReference type="EMBL" id="SFS02153.1"/>
    </source>
</evidence>
<evidence type="ECO:0000256" key="3">
    <source>
        <dbReference type="ARBA" id="ARBA00012812"/>
    </source>
</evidence>
<dbReference type="Pfam" id="PF00037">
    <property type="entry name" value="Fer4"/>
    <property type="match status" value="1"/>
</dbReference>
<dbReference type="GO" id="GO:0046872">
    <property type="term" value="F:metal ion binding"/>
    <property type="evidence" value="ECO:0007669"/>
    <property type="project" value="UniProtKB-UniRule"/>
</dbReference>
<feature type="binding site" evidence="15">
    <location>
        <position position="596"/>
    </location>
    <ligand>
        <name>[4Fe-4S] cluster</name>
        <dbReference type="ChEBI" id="CHEBI:49883"/>
        <label>1</label>
    </ligand>
</feature>
<dbReference type="Gene3D" id="3.30.70.20">
    <property type="match status" value="1"/>
</dbReference>
<comment type="subunit">
    <text evidence="2">Heterodimer of the IorA and IorB subunits.</text>
</comment>
<dbReference type="OrthoDB" id="9804603at2"/>
<evidence type="ECO:0000256" key="9">
    <source>
        <dbReference type="ARBA" id="ARBA00023002"/>
    </source>
</evidence>
<dbReference type="Pfam" id="PF02775">
    <property type="entry name" value="TPP_enzyme_C"/>
    <property type="match status" value="1"/>
</dbReference>
<evidence type="ECO:0000256" key="2">
    <source>
        <dbReference type="ARBA" id="ARBA00011238"/>
    </source>
</evidence>
<feature type="binding site" evidence="15">
    <location>
        <position position="557"/>
    </location>
    <ligand>
        <name>[4Fe-4S] cluster</name>
        <dbReference type="ChEBI" id="CHEBI:49883"/>
        <label>1</label>
    </ligand>
</feature>
<keyword evidence="10 14" id="KW-0408">Iron</keyword>
<evidence type="ECO:0000313" key="18">
    <source>
        <dbReference type="Proteomes" id="UP000199659"/>
    </source>
</evidence>
<feature type="domain" description="4Fe-4S ferredoxin-type" evidence="16">
    <location>
        <begin position="577"/>
        <end position="606"/>
    </location>
</feature>
<keyword evidence="11 14" id="KW-0411">Iron-sulfur</keyword>
<dbReference type="Proteomes" id="UP000199659">
    <property type="component" value="Unassembled WGS sequence"/>
</dbReference>
<evidence type="ECO:0000256" key="10">
    <source>
        <dbReference type="ARBA" id="ARBA00023004"/>
    </source>
</evidence>
<accession>A0A1I6LFE1</accession>
<dbReference type="PROSITE" id="PS51379">
    <property type="entry name" value="4FE4S_FER_2"/>
    <property type="match status" value="2"/>
</dbReference>
<dbReference type="InterPro" id="IPR017721">
    <property type="entry name" value="IorA"/>
</dbReference>
<dbReference type="InterPro" id="IPR029061">
    <property type="entry name" value="THDP-binding"/>
</dbReference>
<keyword evidence="5 14" id="KW-0813">Transport</keyword>
<dbReference type="InterPro" id="IPR017896">
    <property type="entry name" value="4Fe4S_Fe-S-bd"/>
</dbReference>
<dbReference type="EMBL" id="FOYZ01000016">
    <property type="protein sequence ID" value="SFS02153.1"/>
    <property type="molecule type" value="Genomic_DNA"/>
</dbReference>
<dbReference type="SUPFAM" id="SSF52922">
    <property type="entry name" value="TK C-terminal domain-like"/>
    <property type="match status" value="1"/>
</dbReference>